<evidence type="ECO:0000256" key="1">
    <source>
        <dbReference type="PROSITE-ProRule" id="PRU00047"/>
    </source>
</evidence>
<dbReference type="SMART" id="SM00343">
    <property type="entry name" value="ZnF_C2HC"/>
    <property type="match status" value="4"/>
</dbReference>
<evidence type="ECO:0000259" key="3">
    <source>
        <dbReference type="PROSITE" id="PS51857"/>
    </source>
</evidence>
<dbReference type="Pfam" id="PF00098">
    <property type="entry name" value="zf-CCHC"/>
    <property type="match status" value="4"/>
</dbReference>
<dbReference type="EMBL" id="JBBNAE010000007">
    <property type="protein sequence ID" value="KAK9108692.1"/>
    <property type="molecule type" value="Genomic_DNA"/>
</dbReference>
<keyword evidence="1" id="KW-0862">Zinc</keyword>
<dbReference type="GO" id="GO:0003676">
    <property type="term" value="F:nucleic acid binding"/>
    <property type="evidence" value="ECO:0007669"/>
    <property type="project" value="InterPro"/>
</dbReference>
<dbReference type="PROSITE" id="PS50158">
    <property type="entry name" value="ZF_CCHC"/>
    <property type="match status" value="4"/>
</dbReference>
<feature type="domain" description="CCHC-type" evidence="2">
    <location>
        <begin position="161"/>
        <end position="176"/>
    </location>
</feature>
<feature type="domain" description="CCHC-type" evidence="2">
    <location>
        <begin position="119"/>
        <end position="133"/>
    </location>
</feature>
<sequence length="215" mass="21620">MAEEESKRLSGVVKWFNGQKGFGFITPDDGSEDLFVHQSSIKADGYRSLADGEAVEFFVETGDNGKTKAVDVSGPDGSFVQGTRKDTFGGYAGGRGAARASGFGFGFNGGGGGGGGGGCFNCGGSGHLARDCKTVSGGSCYNCGEQGHFARDCYKGESGGCYTCGEQGHLARDCPKGGGNGGGRFGRSGGGGGGCYNCGGQGHFARECPDGTSVN</sequence>
<evidence type="ECO:0000313" key="4">
    <source>
        <dbReference type="EMBL" id="KAK9108692.1"/>
    </source>
</evidence>
<feature type="domain" description="CCHC-type" evidence="2">
    <location>
        <begin position="140"/>
        <end position="153"/>
    </location>
</feature>
<dbReference type="PANTHER" id="PTHR46565">
    <property type="entry name" value="COLD SHOCK DOMAIN PROTEIN 2"/>
    <property type="match status" value="1"/>
</dbReference>
<dbReference type="SUPFAM" id="SSF57756">
    <property type="entry name" value="Retrovirus zinc finger-like domains"/>
    <property type="match status" value="3"/>
</dbReference>
<keyword evidence="1" id="KW-0863">Zinc-finger</keyword>
<accession>A0AAP0I4V7</accession>
<dbReference type="CDD" id="cd04458">
    <property type="entry name" value="CSP_CDS"/>
    <property type="match status" value="1"/>
</dbReference>
<comment type="caution">
    <text evidence="4">The sequence shown here is derived from an EMBL/GenBank/DDBJ whole genome shotgun (WGS) entry which is preliminary data.</text>
</comment>
<dbReference type="InterPro" id="IPR011129">
    <property type="entry name" value="CSD"/>
</dbReference>
<proteinExistence type="predicted"/>
<dbReference type="InterPro" id="IPR012340">
    <property type="entry name" value="NA-bd_OB-fold"/>
</dbReference>
<dbReference type="GO" id="GO:0008270">
    <property type="term" value="F:zinc ion binding"/>
    <property type="evidence" value="ECO:0007669"/>
    <property type="project" value="UniProtKB-KW"/>
</dbReference>
<dbReference type="AlphaFoldDB" id="A0AAP0I4V7"/>
<dbReference type="InterPro" id="IPR002059">
    <property type="entry name" value="CSP_DNA-bd"/>
</dbReference>
<keyword evidence="1" id="KW-0479">Metal-binding</keyword>
<dbReference type="InterPro" id="IPR001878">
    <property type="entry name" value="Znf_CCHC"/>
</dbReference>
<dbReference type="Gene3D" id="4.10.60.10">
    <property type="entry name" value="Zinc finger, CCHC-type"/>
    <property type="match status" value="4"/>
</dbReference>
<evidence type="ECO:0000313" key="5">
    <source>
        <dbReference type="EMBL" id="KAK9108708.1"/>
    </source>
</evidence>
<reference evidence="4 6" key="1">
    <citation type="submission" date="2024-01" db="EMBL/GenBank/DDBJ databases">
        <title>Genome assemblies of Stephania.</title>
        <authorList>
            <person name="Yang L."/>
        </authorList>
    </citation>
    <scope>NUCLEOTIDE SEQUENCE [LARGE SCALE GENOMIC DNA]</scope>
    <source>
        <strain evidence="4">QJT</strain>
        <tissue evidence="4">Leaf</tissue>
    </source>
</reference>
<protein>
    <submittedName>
        <fullName evidence="4">Uncharacterized protein</fullName>
    </submittedName>
</protein>
<organism evidence="4 6">
    <name type="scientific">Stephania japonica</name>
    <dbReference type="NCBI Taxonomy" id="461633"/>
    <lineage>
        <taxon>Eukaryota</taxon>
        <taxon>Viridiplantae</taxon>
        <taxon>Streptophyta</taxon>
        <taxon>Embryophyta</taxon>
        <taxon>Tracheophyta</taxon>
        <taxon>Spermatophyta</taxon>
        <taxon>Magnoliopsida</taxon>
        <taxon>Ranunculales</taxon>
        <taxon>Menispermaceae</taxon>
        <taxon>Menispermoideae</taxon>
        <taxon>Cissampelideae</taxon>
        <taxon>Stephania</taxon>
    </lineage>
</organism>
<dbReference type="SUPFAM" id="SSF50249">
    <property type="entry name" value="Nucleic acid-binding proteins"/>
    <property type="match status" value="1"/>
</dbReference>
<dbReference type="Pfam" id="PF00313">
    <property type="entry name" value="CSD"/>
    <property type="match status" value="1"/>
</dbReference>
<evidence type="ECO:0000259" key="2">
    <source>
        <dbReference type="PROSITE" id="PS50158"/>
    </source>
</evidence>
<feature type="domain" description="CCHC-type" evidence="2">
    <location>
        <begin position="195"/>
        <end position="210"/>
    </location>
</feature>
<dbReference type="Proteomes" id="UP001417504">
    <property type="component" value="Unassembled WGS sequence"/>
</dbReference>
<gene>
    <name evidence="4" type="ORF">Sjap_016752</name>
    <name evidence="5" type="ORF">Sjap_016768</name>
</gene>
<dbReference type="PROSITE" id="PS00352">
    <property type="entry name" value="CSD_1"/>
    <property type="match status" value="1"/>
</dbReference>
<dbReference type="Gene3D" id="2.40.50.140">
    <property type="entry name" value="Nucleic acid-binding proteins"/>
    <property type="match status" value="1"/>
</dbReference>
<dbReference type="EMBL" id="JBBNAE010000007">
    <property type="protein sequence ID" value="KAK9108708.1"/>
    <property type="molecule type" value="Genomic_DNA"/>
</dbReference>
<dbReference type="PRINTS" id="PR00050">
    <property type="entry name" value="COLDSHOCK"/>
</dbReference>
<feature type="domain" description="CSD" evidence="3">
    <location>
        <begin position="8"/>
        <end position="74"/>
    </location>
</feature>
<dbReference type="SMART" id="SM00357">
    <property type="entry name" value="CSP"/>
    <property type="match status" value="1"/>
</dbReference>
<dbReference type="PROSITE" id="PS51857">
    <property type="entry name" value="CSD_2"/>
    <property type="match status" value="1"/>
</dbReference>
<dbReference type="InterPro" id="IPR036875">
    <property type="entry name" value="Znf_CCHC_sf"/>
</dbReference>
<dbReference type="InterPro" id="IPR019844">
    <property type="entry name" value="CSD_CS"/>
</dbReference>
<keyword evidence="6" id="KW-1185">Reference proteome</keyword>
<name>A0AAP0I4V7_9MAGN</name>
<dbReference type="PANTHER" id="PTHR46565:SF20">
    <property type="entry name" value="COLD SHOCK DOMAIN-CONTAINING PROTEIN 4"/>
    <property type="match status" value="1"/>
</dbReference>
<evidence type="ECO:0000313" key="6">
    <source>
        <dbReference type="Proteomes" id="UP001417504"/>
    </source>
</evidence>